<dbReference type="RefSeq" id="WP_169142034.1">
    <property type="nucleotide sequence ID" value="NZ_WTVS01000044.1"/>
</dbReference>
<organism evidence="4 5">
    <name type="scientific">Aromatoleum toluolicum</name>
    <dbReference type="NCBI Taxonomy" id="90060"/>
    <lineage>
        <taxon>Bacteria</taxon>
        <taxon>Pseudomonadati</taxon>
        <taxon>Pseudomonadota</taxon>
        <taxon>Betaproteobacteria</taxon>
        <taxon>Rhodocyclales</taxon>
        <taxon>Rhodocyclaceae</taxon>
        <taxon>Aromatoleum</taxon>
    </lineage>
</organism>
<evidence type="ECO:0000313" key="4">
    <source>
        <dbReference type="EMBL" id="NMF99431.1"/>
    </source>
</evidence>
<dbReference type="InterPro" id="IPR011990">
    <property type="entry name" value="TPR-like_helical_dom_sf"/>
</dbReference>
<reference evidence="4 5" key="1">
    <citation type="submission" date="2019-12" db="EMBL/GenBank/DDBJ databases">
        <title>Comparative genomics gives insights into the taxonomy of the Azoarcus-Aromatoleum group and reveals separate origins of nif in the plant-associated Azoarcus and non-plant-associated Aromatoleum sub-groups.</title>
        <authorList>
            <person name="Lafos M."/>
            <person name="Maluk M."/>
            <person name="Batista M."/>
            <person name="Junghare M."/>
            <person name="Carmona M."/>
            <person name="Faoro H."/>
            <person name="Cruz L.M."/>
            <person name="Battistoni F."/>
            <person name="De Souza E."/>
            <person name="Pedrosa F."/>
            <person name="Chen W.-M."/>
            <person name="Poole P.S."/>
            <person name="Dixon R.A."/>
            <person name="James E.K."/>
        </authorList>
    </citation>
    <scope>NUCLEOTIDE SEQUENCE [LARGE SCALE GENOMIC DNA]</scope>
    <source>
        <strain evidence="4 5">T</strain>
    </source>
</reference>
<comment type="caution">
    <text evidence="4">The sequence shown here is derived from an EMBL/GenBank/DDBJ whole genome shotgun (WGS) entry which is preliminary data.</text>
</comment>
<keyword evidence="5" id="KW-1185">Reference proteome</keyword>
<dbReference type="InterPro" id="IPR046531">
    <property type="entry name" value="DUF6596"/>
</dbReference>
<proteinExistence type="predicted"/>
<dbReference type="Gene3D" id="1.10.1740.10">
    <property type="match status" value="1"/>
</dbReference>
<dbReference type="InterPro" id="IPR013249">
    <property type="entry name" value="RNA_pol_sigma70_r4_t2"/>
</dbReference>
<dbReference type="SUPFAM" id="SSF88946">
    <property type="entry name" value="Sigma2 domain of RNA polymerase sigma factors"/>
    <property type="match status" value="1"/>
</dbReference>
<dbReference type="Gene3D" id="1.25.40.10">
    <property type="entry name" value="Tetratricopeptide repeat domain"/>
    <property type="match status" value="1"/>
</dbReference>
<gene>
    <name evidence="4" type="ORF">GPA27_18795</name>
</gene>
<evidence type="ECO:0000259" key="2">
    <source>
        <dbReference type="Pfam" id="PF08281"/>
    </source>
</evidence>
<dbReference type="Pfam" id="PF20239">
    <property type="entry name" value="DUF6596"/>
    <property type="match status" value="1"/>
</dbReference>
<feature type="domain" description="DUF6596" evidence="3">
    <location>
        <begin position="197"/>
        <end position="296"/>
    </location>
</feature>
<protein>
    <submittedName>
        <fullName evidence="4">RNA polymerase subunit sigma-24</fullName>
    </submittedName>
</protein>
<evidence type="ECO:0000259" key="3">
    <source>
        <dbReference type="Pfam" id="PF20239"/>
    </source>
</evidence>
<dbReference type="SUPFAM" id="SSF48452">
    <property type="entry name" value="TPR-like"/>
    <property type="match status" value="1"/>
</dbReference>
<evidence type="ECO:0000313" key="5">
    <source>
        <dbReference type="Proteomes" id="UP000634522"/>
    </source>
</evidence>
<dbReference type="SUPFAM" id="SSF88659">
    <property type="entry name" value="Sigma3 and sigma4 domains of RNA polymerase sigma factors"/>
    <property type="match status" value="1"/>
</dbReference>
<dbReference type="InterPro" id="IPR007627">
    <property type="entry name" value="RNA_pol_sigma70_r2"/>
</dbReference>
<name>A0ABX1NJD8_9RHOO</name>
<sequence length="427" mass="46617">MVAPDASSTAGPQALAAVRSKLEELYRSESRRVFATLVRLLGDFDLAEEGLHDAFRAALEQWPEQGMPTNPRAWLVSTGRYKAVDALRRRARFDFVEDLDDRPDPASEGGGDKDSLADSVEDDRLRLIFTCCHPILSAEAQIALTLREVCGLTTEEIARAFLTAPPTVAQRIVRAKARIRDARIPYAVPARAELPDRLDSVLRVIYLVFNEGYSASAGDSLTRAELSAEAIRLGRLLTELLPEPESIGLLALMLIQESRRAARTTPAGDLVLLDEQDRSLWRHDLIAEGTALVEHSLASGPAGPYALQAAIAAVHAEAPTAAATDWAQIVGLYDLLLQRYPSPVVELNRAVALAMRDGMAAGLAAIDAILMRGELADYHLAHAARADLCRRLGRNEEARAAYERALALTRQGPEQRFLERRLAALGP</sequence>
<accession>A0ABX1NJD8</accession>
<dbReference type="Pfam" id="PF04542">
    <property type="entry name" value="Sigma70_r2"/>
    <property type="match status" value="1"/>
</dbReference>
<feature type="domain" description="RNA polymerase sigma-70 region 2" evidence="1">
    <location>
        <begin position="25"/>
        <end position="92"/>
    </location>
</feature>
<dbReference type="Gene3D" id="1.10.10.10">
    <property type="entry name" value="Winged helix-like DNA-binding domain superfamily/Winged helix DNA-binding domain"/>
    <property type="match status" value="1"/>
</dbReference>
<evidence type="ECO:0000259" key="1">
    <source>
        <dbReference type="Pfam" id="PF04542"/>
    </source>
</evidence>
<dbReference type="PANTHER" id="PTHR47756">
    <property type="entry name" value="BLL6612 PROTEIN-RELATED"/>
    <property type="match status" value="1"/>
</dbReference>
<dbReference type="EMBL" id="WTVS01000044">
    <property type="protein sequence ID" value="NMF99431.1"/>
    <property type="molecule type" value="Genomic_DNA"/>
</dbReference>
<dbReference type="Proteomes" id="UP000634522">
    <property type="component" value="Unassembled WGS sequence"/>
</dbReference>
<dbReference type="InterPro" id="IPR036388">
    <property type="entry name" value="WH-like_DNA-bd_sf"/>
</dbReference>
<feature type="domain" description="RNA polymerase sigma factor 70 region 4 type 2" evidence="2">
    <location>
        <begin position="128"/>
        <end position="179"/>
    </location>
</feature>
<dbReference type="PANTHER" id="PTHR47756:SF2">
    <property type="entry name" value="BLL6612 PROTEIN"/>
    <property type="match status" value="1"/>
</dbReference>
<dbReference type="InterPro" id="IPR013325">
    <property type="entry name" value="RNA_pol_sigma_r2"/>
</dbReference>
<dbReference type="Pfam" id="PF08281">
    <property type="entry name" value="Sigma70_r4_2"/>
    <property type="match status" value="1"/>
</dbReference>
<dbReference type="InterPro" id="IPR013324">
    <property type="entry name" value="RNA_pol_sigma_r3/r4-like"/>
</dbReference>